<evidence type="ECO:0000259" key="1">
    <source>
        <dbReference type="Pfam" id="PF00483"/>
    </source>
</evidence>
<name>A0A2R6B1C8_9ARCH</name>
<dbReference type="Gene3D" id="2.160.10.10">
    <property type="entry name" value="Hexapeptide repeat proteins"/>
    <property type="match status" value="1"/>
</dbReference>
<dbReference type="InterPro" id="IPR005835">
    <property type="entry name" value="NTP_transferase_dom"/>
</dbReference>
<organism evidence="2 3">
    <name type="scientific">Candidatus Marsarchaeota G2 archaeon OSP_D</name>
    <dbReference type="NCBI Taxonomy" id="1978157"/>
    <lineage>
        <taxon>Archaea</taxon>
        <taxon>Candidatus Marsarchaeota</taxon>
        <taxon>Candidatus Marsarchaeota group 2</taxon>
    </lineage>
</organism>
<protein>
    <recommendedName>
        <fullName evidence="1">Nucleotidyl transferase domain-containing protein</fullName>
    </recommendedName>
</protein>
<dbReference type="EMBL" id="NEXE01000004">
    <property type="protein sequence ID" value="PSN92416.1"/>
    <property type="molecule type" value="Genomic_DNA"/>
</dbReference>
<accession>A0A2R6B1C8</accession>
<sequence length="349" mass="38475">MGGTVGLKAVILAGGFSTRLRPVTNYIPKPLVPVVNKPIIEHVVERLKETNIREIIFTLYYRAQEIIDYFGDGSRHGINPEYRVEEKPLGTAGSVKNVEELLDDVFLVVSGDVLFDFDLNSALKNHVGNDNAATVILNQVENVQHFGVAELDHDNRIVGFVEKPNPARVKSRLVNTGIYILNKSVLNLVERNTKTDFSLDVFPKLVEKGQLYGFVPNGFWYDVGTFQGLIKAQREVLSGRTRIKIPGKRLEEGVYIQGEVEIEDLERLSGPTLIGEGSKLRAGVVAKYSSIGRRAKLEERSSLVESVLMDDCLVGVESVLAGVVLGRRCVVSPHKSLLGPVGFGDDSHI</sequence>
<gene>
    <name evidence="2" type="ORF">B9Q03_00975</name>
</gene>
<comment type="caution">
    <text evidence="2">The sequence shown here is derived from an EMBL/GenBank/DDBJ whole genome shotgun (WGS) entry which is preliminary data.</text>
</comment>
<dbReference type="PANTHER" id="PTHR22572">
    <property type="entry name" value="SUGAR-1-PHOSPHATE GUANYL TRANSFERASE"/>
    <property type="match status" value="1"/>
</dbReference>
<dbReference type="CDD" id="cd04181">
    <property type="entry name" value="NTP_transferase"/>
    <property type="match status" value="1"/>
</dbReference>
<evidence type="ECO:0000313" key="3">
    <source>
        <dbReference type="Proteomes" id="UP000240322"/>
    </source>
</evidence>
<reference evidence="2 3" key="1">
    <citation type="submission" date="2017-04" db="EMBL/GenBank/DDBJ databases">
        <title>Novel microbial lineages endemic to geothermal iron-oxide mats fill important gaps in the evolutionary history of Archaea.</title>
        <authorList>
            <person name="Jay Z.J."/>
            <person name="Beam J.P."/>
            <person name="Dlakic M."/>
            <person name="Rusch D.B."/>
            <person name="Kozubal M.A."/>
            <person name="Inskeep W.P."/>
        </authorList>
    </citation>
    <scope>NUCLEOTIDE SEQUENCE [LARGE SCALE GENOMIC DNA]</scope>
    <source>
        <strain evidence="2">OSP_D</strain>
    </source>
</reference>
<dbReference type="Proteomes" id="UP000240322">
    <property type="component" value="Unassembled WGS sequence"/>
</dbReference>
<dbReference type="Gene3D" id="3.90.550.10">
    <property type="entry name" value="Spore Coat Polysaccharide Biosynthesis Protein SpsA, Chain A"/>
    <property type="match status" value="1"/>
</dbReference>
<dbReference type="InterPro" id="IPR011004">
    <property type="entry name" value="Trimer_LpxA-like_sf"/>
</dbReference>
<dbReference type="SUPFAM" id="SSF51161">
    <property type="entry name" value="Trimeric LpxA-like enzymes"/>
    <property type="match status" value="1"/>
</dbReference>
<dbReference type="InterPro" id="IPR029044">
    <property type="entry name" value="Nucleotide-diphossugar_trans"/>
</dbReference>
<feature type="domain" description="Nucleotidyl transferase" evidence="1">
    <location>
        <begin position="8"/>
        <end position="237"/>
    </location>
</feature>
<dbReference type="SUPFAM" id="SSF53448">
    <property type="entry name" value="Nucleotide-diphospho-sugar transferases"/>
    <property type="match status" value="1"/>
</dbReference>
<dbReference type="AlphaFoldDB" id="A0A2R6B1C8"/>
<dbReference type="InterPro" id="IPR050486">
    <property type="entry name" value="Mannose-1P_guanyltransferase"/>
</dbReference>
<evidence type="ECO:0000313" key="2">
    <source>
        <dbReference type="EMBL" id="PSN92416.1"/>
    </source>
</evidence>
<dbReference type="Pfam" id="PF00483">
    <property type="entry name" value="NTP_transferase"/>
    <property type="match status" value="1"/>
</dbReference>
<proteinExistence type="predicted"/>